<keyword evidence="4 6" id="KW-0807">Transducer</keyword>
<comment type="caution">
    <text evidence="10">The sequence shown here is derived from an EMBL/GenBank/DDBJ whole genome shotgun (WGS) entry which is preliminary data.</text>
</comment>
<evidence type="ECO:0000256" key="7">
    <source>
        <dbReference type="SAM" id="Phobius"/>
    </source>
</evidence>
<dbReference type="Pfam" id="PF00015">
    <property type="entry name" value="MCPsignal"/>
    <property type="match status" value="1"/>
</dbReference>
<evidence type="ECO:0000256" key="5">
    <source>
        <dbReference type="ARBA" id="ARBA00029447"/>
    </source>
</evidence>
<dbReference type="InterPro" id="IPR024478">
    <property type="entry name" value="HlyB_4HB_MCP"/>
</dbReference>
<dbReference type="PROSITE" id="PS50111">
    <property type="entry name" value="CHEMOTAXIS_TRANSDUC_2"/>
    <property type="match status" value="1"/>
</dbReference>
<organism evidence="10 11">
    <name type="scientific">Siminovitchia thermophila</name>
    <dbReference type="NCBI Taxonomy" id="1245522"/>
    <lineage>
        <taxon>Bacteria</taxon>
        <taxon>Bacillati</taxon>
        <taxon>Bacillota</taxon>
        <taxon>Bacilli</taxon>
        <taxon>Bacillales</taxon>
        <taxon>Bacillaceae</taxon>
        <taxon>Siminovitchia</taxon>
    </lineage>
</organism>
<feature type="transmembrane region" description="Helical" evidence="7">
    <location>
        <begin position="193"/>
        <end position="215"/>
    </location>
</feature>
<dbReference type="PANTHER" id="PTHR32089:SF112">
    <property type="entry name" value="LYSOZYME-LIKE PROTEIN-RELATED"/>
    <property type="match status" value="1"/>
</dbReference>
<dbReference type="Pfam" id="PF00672">
    <property type="entry name" value="HAMP"/>
    <property type="match status" value="1"/>
</dbReference>
<gene>
    <name evidence="10" type="ORF">JOC94_001871</name>
</gene>
<evidence type="ECO:0000256" key="4">
    <source>
        <dbReference type="ARBA" id="ARBA00023224"/>
    </source>
</evidence>
<dbReference type="InterPro" id="IPR004089">
    <property type="entry name" value="MCPsignal_dom"/>
</dbReference>
<reference evidence="10 11" key="1">
    <citation type="submission" date="2021-01" db="EMBL/GenBank/DDBJ databases">
        <title>Genomic Encyclopedia of Type Strains, Phase IV (KMG-IV): sequencing the most valuable type-strain genomes for metagenomic binning, comparative biology and taxonomic classification.</title>
        <authorList>
            <person name="Goeker M."/>
        </authorList>
    </citation>
    <scope>NUCLEOTIDE SEQUENCE [LARGE SCALE GENOMIC DNA]</scope>
    <source>
        <strain evidence="10 11">DSM 105453</strain>
    </source>
</reference>
<evidence type="ECO:0000256" key="6">
    <source>
        <dbReference type="PROSITE-ProRule" id="PRU00284"/>
    </source>
</evidence>
<dbReference type="InterPro" id="IPR003660">
    <property type="entry name" value="HAMP_dom"/>
</dbReference>
<dbReference type="PANTHER" id="PTHR32089">
    <property type="entry name" value="METHYL-ACCEPTING CHEMOTAXIS PROTEIN MCPB"/>
    <property type="match status" value="1"/>
</dbReference>
<evidence type="ECO:0000256" key="1">
    <source>
        <dbReference type="ARBA" id="ARBA00004236"/>
    </source>
</evidence>
<dbReference type="CDD" id="cd06225">
    <property type="entry name" value="HAMP"/>
    <property type="match status" value="1"/>
</dbReference>
<keyword evidence="7" id="KW-1133">Transmembrane helix</keyword>
<evidence type="ECO:0000256" key="2">
    <source>
        <dbReference type="ARBA" id="ARBA00022475"/>
    </source>
</evidence>
<evidence type="ECO:0000259" key="9">
    <source>
        <dbReference type="PROSITE" id="PS50885"/>
    </source>
</evidence>
<evidence type="ECO:0000313" key="10">
    <source>
        <dbReference type="EMBL" id="MBM7714899.1"/>
    </source>
</evidence>
<keyword evidence="11" id="KW-1185">Reference proteome</keyword>
<dbReference type="SMART" id="SM00283">
    <property type="entry name" value="MA"/>
    <property type="match status" value="1"/>
</dbReference>
<dbReference type="Gene3D" id="1.10.287.950">
    <property type="entry name" value="Methyl-accepting chemotaxis protein"/>
    <property type="match status" value="1"/>
</dbReference>
<evidence type="ECO:0000259" key="8">
    <source>
        <dbReference type="PROSITE" id="PS50111"/>
    </source>
</evidence>
<dbReference type="SMART" id="SM00304">
    <property type="entry name" value="HAMP"/>
    <property type="match status" value="2"/>
</dbReference>
<accession>A0ABS2R5M0</accession>
<dbReference type="PRINTS" id="PR00260">
    <property type="entry name" value="CHEMTRNSDUCR"/>
</dbReference>
<keyword evidence="2" id="KW-1003">Cell membrane</keyword>
<dbReference type="Proteomes" id="UP000823485">
    <property type="component" value="Unassembled WGS sequence"/>
</dbReference>
<dbReference type="PROSITE" id="PS50885">
    <property type="entry name" value="HAMP"/>
    <property type="match status" value="1"/>
</dbReference>
<dbReference type="InterPro" id="IPR004090">
    <property type="entry name" value="Chemotax_Me-accpt_rcpt"/>
</dbReference>
<dbReference type="SUPFAM" id="SSF58104">
    <property type="entry name" value="Methyl-accepting chemotaxis protein (MCP) signaling domain"/>
    <property type="match status" value="1"/>
</dbReference>
<proteinExistence type="inferred from homology"/>
<feature type="domain" description="Methyl-accepting transducer" evidence="8">
    <location>
        <begin position="273"/>
        <end position="516"/>
    </location>
</feature>
<dbReference type="EMBL" id="JAFBFH010000010">
    <property type="protein sequence ID" value="MBM7714899.1"/>
    <property type="molecule type" value="Genomic_DNA"/>
</dbReference>
<evidence type="ECO:0000313" key="11">
    <source>
        <dbReference type="Proteomes" id="UP000823485"/>
    </source>
</evidence>
<keyword evidence="3 7" id="KW-0472">Membrane</keyword>
<dbReference type="CDD" id="cd11386">
    <property type="entry name" value="MCP_signal"/>
    <property type="match status" value="1"/>
</dbReference>
<name>A0ABS2R5M0_9BACI</name>
<evidence type="ECO:0000256" key="3">
    <source>
        <dbReference type="ARBA" id="ARBA00023136"/>
    </source>
</evidence>
<dbReference type="Pfam" id="PF12729">
    <property type="entry name" value="4HB_MCP_1"/>
    <property type="match status" value="1"/>
</dbReference>
<feature type="domain" description="HAMP" evidence="9">
    <location>
        <begin position="216"/>
        <end position="268"/>
    </location>
</feature>
<dbReference type="RefSeq" id="WP_077113597.1">
    <property type="nucleotide sequence ID" value="NZ_JAFBFH010000010.1"/>
</dbReference>
<comment type="similarity">
    <text evidence="5">Belongs to the methyl-accepting chemotaxis (MCP) protein family.</text>
</comment>
<protein>
    <submittedName>
        <fullName evidence="10">Methyl-accepting chemotaxis protein</fullName>
    </submittedName>
</protein>
<keyword evidence="7" id="KW-0812">Transmembrane</keyword>
<sequence length="535" mass="58134">MKIFNWFLNLKTAVKLITAFLILALLQVGTGVVGLTQMNTLNHSISNMYNNNLKPIQEVAEARDLVQQLRLASRDLYLTKTQQETEKLVEDIKRIRKEIEGHVSAYSKSELTEEQESKVYRFNNIWESHNNSYDRALQLATEGKSEEYLLSLNGGLLNIQNGLINELNDLMDMDAAAAEQAQKDAQKVYSTTFMITIGIIAFIFLLSILFGIFIARIISRPLGKVADLVEKVADGDLSETVDIQAKDEIGILARSVNKMIGNLRATIQNILGASENLSASAEQLSASTEEVASASTNQANAAQTINELFKELAAAIASIAQNTEQAAEYSNRTIKIAQEGEQVVHSSVEGANMVSVQMSALEEDSNKIGEIIEVINDIADQTNLLALNAAIEAARAGEQGRGFAVVADEVRKLAERSSEATSEISDIIKHMQDATILSVKSVEEGVATTKQSGEAFENIIQMINDTGNKVTEIASASEEQSAQTSEILSYIESISATTEEAAASSEETASTANALTELAEELNASVATFKLDKKI</sequence>
<comment type="subcellular location">
    <subcellularLocation>
        <location evidence="1">Cell membrane</location>
    </subcellularLocation>
</comment>